<dbReference type="PROSITE" id="PS00061">
    <property type="entry name" value="ADH_SHORT"/>
    <property type="match status" value="1"/>
</dbReference>
<dbReference type="PANTHER" id="PTHR42760:SF124">
    <property type="entry name" value="SHORT-CHAIN DEHYDROGENASE_REDUCTASE"/>
    <property type="match status" value="1"/>
</dbReference>
<evidence type="ECO:0000313" key="3">
    <source>
        <dbReference type="Proteomes" id="UP001386437"/>
    </source>
</evidence>
<dbReference type="InterPro" id="IPR020904">
    <property type="entry name" value="Sc_DH/Rdtase_CS"/>
</dbReference>
<proteinExistence type="inferred from homology"/>
<dbReference type="PRINTS" id="PR00081">
    <property type="entry name" value="GDHRDH"/>
</dbReference>
<organism evidence="2 3">
    <name type="scientific">Paraburkholderia bengalensis</name>
    <dbReference type="NCBI Taxonomy" id="2747562"/>
    <lineage>
        <taxon>Bacteria</taxon>
        <taxon>Pseudomonadati</taxon>
        <taxon>Pseudomonadota</taxon>
        <taxon>Betaproteobacteria</taxon>
        <taxon>Burkholderiales</taxon>
        <taxon>Burkholderiaceae</taxon>
        <taxon>Paraburkholderia</taxon>
    </lineage>
</organism>
<dbReference type="NCBIfam" id="NF005559">
    <property type="entry name" value="PRK07231.1"/>
    <property type="match status" value="1"/>
</dbReference>
<dbReference type="InterPro" id="IPR002347">
    <property type="entry name" value="SDR_fam"/>
</dbReference>
<dbReference type="EMBL" id="JACFYJ010000002">
    <property type="protein sequence ID" value="MEI5995967.1"/>
    <property type="molecule type" value="Genomic_DNA"/>
</dbReference>
<reference evidence="2 3" key="1">
    <citation type="journal article" date="2022" name="Arch. Microbiol.">
        <title>Paraburkholderia bengalensis sp. nov. isolated from roots of Oryza sativa, IR64.</title>
        <authorList>
            <person name="Nag P."/>
            <person name="Mondal N."/>
            <person name="Sarkar J."/>
            <person name="Das S."/>
        </authorList>
    </citation>
    <scope>NUCLEOTIDE SEQUENCE [LARGE SCALE GENOMIC DNA]</scope>
    <source>
        <strain evidence="2 3">IR64_4_BI</strain>
    </source>
</reference>
<evidence type="ECO:0000256" key="1">
    <source>
        <dbReference type="ARBA" id="ARBA00006484"/>
    </source>
</evidence>
<sequence length="265" mass="28287">MSRLKGKIAVVTGASSGFGRGIALAYAAEGASVIVSDIHEAPNQGGFEANARLTTVDAIREAGGKASYVACDVTKQEQVAQLVKVAVRQYGGLDVMVNNAGIYRAGKLAHEFSVDDLDACFDVNVKGTWFGCQEAIKVFLQQGRGGNIVNIVSTAGLQGHPKQSVYNVSKGAAANLTRCLAIEYGRDKIRVNGICPTYAKTSLTRALFDDKDFDKAFTDAIPLKRWGEVEDIANLAVFLASDESSYIHGDLVRIDGGETLCRFSV</sequence>
<dbReference type="SUPFAM" id="SSF51735">
    <property type="entry name" value="NAD(P)-binding Rossmann-fold domains"/>
    <property type="match status" value="1"/>
</dbReference>
<gene>
    <name evidence="2" type="ORF">H3V53_01670</name>
</gene>
<dbReference type="CDD" id="cd05233">
    <property type="entry name" value="SDR_c"/>
    <property type="match status" value="1"/>
</dbReference>
<name>A0ABU8IK44_9BURK</name>
<evidence type="ECO:0000313" key="2">
    <source>
        <dbReference type="EMBL" id="MEI5995967.1"/>
    </source>
</evidence>
<keyword evidence="3" id="KW-1185">Reference proteome</keyword>
<comment type="similarity">
    <text evidence="1">Belongs to the short-chain dehydrogenases/reductases (SDR) family.</text>
</comment>
<dbReference type="PRINTS" id="PR00080">
    <property type="entry name" value="SDRFAMILY"/>
</dbReference>
<comment type="caution">
    <text evidence="2">The sequence shown here is derived from an EMBL/GenBank/DDBJ whole genome shotgun (WGS) entry which is preliminary data.</text>
</comment>
<dbReference type="RefSeq" id="WP_336596426.1">
    <property type="nucleotide sequence ID" value="NZ_JACFYJ010000002.1"/>
</dbReference>
<dbReference type="Gene3D" id="3.40.50.720">
    <property type="entry name" value="NAD(P)-binding Rossmann-like Domain"/>
    <property type="match status" value="1"/>
</dbReference>
<dbReference type="PANTHER" id="PTHR42760">
    <property type="entry name" value="SHORT-CHAIN DEHYDROGENASES/REDUCTASES FAMILY MEMBER"/>
    <property type="match status" value="1"/>
</dbReference>
<accession>A0ABU8IK44</accession>
<dbReference type="Pfam" id="PF13561">
    <property type="entry name" value="adh_short_C2"/>
    <property type="match status" value="1"/>
</dbReference>
<dbReference type="Proteomes" id="UP001386437">
    <property type="component" value="Unassembled WGS sequence"/>
</dbReference>
<protein>
    <submittedName>
        <fullName evidence="2">SDR family oxidoreductase</fullName>
    </submittedName>
</protein>
<dbReference type="InterPro" id="IPR036291">
    <property type="entry name" value="NAD(P)-bd_dom_sf"/>
</dbReference>